<organism evidence="1 2">
    <name type="scientific">Aspergillus oryzae</name>
    <name type="common">Yellow koji mold</name>
    <dbReference type="NCBI Taxonomy" id="5062"/>
    <lineage>
        <taxon>Eukaryota</taxon>
        <taxon>Fungi</taxon>
        <taxon>Dikarya</taxon>
        <taxon>Ascomycota</taxon>
        <taxon>Pezizomycotina</taxon>
        <taxon>Eurotiomycetes</taxon>
        <taxon>Eurotiomycetidae</taxon>
        <taxon>Eurotiales</taxon>
        <taxon>Aspergillaceae</taxon>
        <taxon>Aspergillus</taxon>
        <taxon>Aspergillus subgen. Circumdati</taxon>
    </lineage>
</organism>
<comment type="caution">
    <text evidence="1">The sequence shown here is derived from an EMBL/GenBank/DDBJ whole genome shotgun (WGS) entry which is preliminary data.</text>
</comment>
<dbReference type="Proteomes" id="UP001165205">
    <property type="component" value="Unassembled WGS sequence"/>
</dbReference>
<dbReference type="EMBL" id="BSYA01000036">
    <property type="protein sequence ID" value="GMG27582.1"/>
    <property type="molecule type" value="Genomic_DNA"/>
</dbReference>
<evidence type="ECO:0000313" key="1">
    <source>
        <dbReference type="EMBL" id="GMG27582.1"/>
    </source>
</evidence>
<gene>
    <name evidence="1" type="ORF">Aory04_000418300</name>
</gene>
<name>A0AAN4YIN0_ASPOZ</name>
<proteinExistence type="predicted"/>
<protein>
    <submittedName>
        <fullName evidence="1">Unnamed protein product</fullName>
    </submittedName>
</protein>
<reference evidence="1" key="1">
    <citation type="submission" date="2023-04" db="EMBL/GenBank/DDBJ databases">
        <title>Aspergillus oryzae NBRC 4228.</title>
        <authorList>
            <person name="Ichikawa N."/>
            <person name="Sato H."/>
            <person name="Tonouchi N."/>
        </authorList>
    </citation>
    <scope>NUCLEOTIDE SEQUENCE</scope>
    <source>
        <strain evidence="1">NBRC 4228</strain>
    </source>
</reference>
<evidence type="ECO:0000313" key="2">
    <source>
        <dbReference type="Proteomes" id="UP001165205"/>
    </source>
</evidence>
<sequence>MYDALQWKDTHSMQRWIVDVSVKIALPFRGYPNLYESDEHTKNTFTEVTHIVISTGTTYVAVVDTIACHRIWLASAVAKEQLCQYCTLHLGAAVTSVLVDMGVMLPVAICLFHGG</sequence>
<dbReference type="AlphaFoldDB" id="A0AAN4YIN0"/>
<accession>A0AAN4YIN0</accession>